<keyword evidence="3" id="KW-1185">Reference proteome</keyword>
<protein>
    <submittedName>
        <fullName evidence="2">Uncharacterized protein</fullName>
    </submittedName>
</protein>
<name>A0ABN6RDG2_9DEIO</name>
<sequence length="273" mass="29347">MAPVNPSTLFTAARTGSRVVRYLIRPARRLPARSPDSWGRDPWLPPGGPGHPLRRGVSVVRRAVGLLVLLALCVLGALLLGPLLLLLGVGTAFGSDVAGWLLAFTLLLATFGAVWTARRATLLIRAREEGEADLVTLDAPTGSGSAARADDEAGLLALLRGSERALPTSTRAALHATVIATRDALRVTAGDLSLGRDAFDARQAAREDLPELLRAYHAAPRTPQADDLLLGQLALIERRMSGVVRERQKAQARTLDAHRRYLEGKYGERREEG</sequence>
<gene>
    <name evidence="2" type="ORF">DAETH_08930</name>
</gene>
<dbReference type="Proteomes" id="UP001064971">
    <property type="component" value="Chromosome"/>
</dbReference>
<evidence type="ECO:0000313" key="2">
    <source>
        <dbReference type="EMBL" id="BDP40924.1"/>
    </source>
</evidence>
<proteinExistence type="predicted"/>
<accession>A0ABN6RDG2</accession>
<dbReference type="EMBL" id="AP026560">
    <property type="protein sequence ID" value="BDP40924.1"/>
    <property type="molecule type" value="Genomic_DNA"/>
</dbReference>
<feature type="transmembrane region" description="Helical" evidence="1">
    <location>
        <begin position="63"/>
        <end position="85"/>
    </location>
</feature>
<keyword evidence="1" id="KW-1133">Transmembrane helix</keyword>
<organism evidence="2 3">
    <name type="scientific">Deinococcus aetherius</name>
    <dbReference type="NCBI Taxonomy" id="200252"/>
    <lineage>
        <taxon>Bacteria</taxon>
        <taxon>Thermotogati</taxon>
        <taxon>Deinococcota</taxon>
        <taxon>Deinococci</taxon>
        <taxon>Deinococcales</taxon>
        <taxon>Deinococcaceae</taxon>
        <taxon>Deinococcus</taxon>
    </lineage>
</organism>
<evidence type="ECO:0000256" key="1">
    <source>
        <dbReference type="SAM" id="Phobius"/>
    </source>
</evidence>
<keyword evidence="1" id="KW-0472">Membrane</keyword>
<evidence type="ECO:0000313" key="3">
    <source>
        <dbReference type="Proteomes" id="UP001064971"/>
    </source>
</evidence>
<dbReference type="RefSeq" id="WP_264776724.1">
    <property type="nucleotide sequence ID" value="NZ_AP026560.1"/>
</dbReference>
<reference evidence="2" key="1">
    <citation type="submission" date="2022-07" db="EMBL/GenBank/DDBJ databases">
        <title>Complete Genome Sequence of the Radioresistant Bacterium Deinococcus aetherius ST0316, Isolated from the Air Dust collected in Lower Stratosphere above Japan.</title>
        <authorList>
            <person name="Satoh K."/>
            <person name="Hagiwara K."/>
            <person name="Katsumata K."/>
            <person name="Kubo A."/>
            <person name="Yokobori S."/>
            <person name="Yamagishi A."/>
            <person name="Oono Y."/>
            <person name="Narumi I."/>
        </authorList>
    </citation>
    <scope>NUCLEOTIDE SEQUENCE</scope>
    <source>
        <strain evidence="2">ST0316</strain>
    </source>
</reference>
<feature type="transmembrane region" description="Helical" evidence="1">
    <location>
        <begin position="97"/>
        <end position="117"/>
    </location>
</feature>
<keyword evidence="1" id="KW-0812">Transmembrane</keyword>